<evidence type="ECO:0000313" key="6">
    <source>
        <dbReference type="Proteomes" id="UP000078447"/>
    </source>
</evidence>
<dbReference type="InterPro" id="IPR012340">
    <property type="entry name" value="NA-bd_OB-fold"/>
</dbReference>
<evidence type="ECO:0000256" key="1">
    <source>
        <dbReference type="ARBA" id="ARBA00022555"/>
    </source>
</evidence>
<dbReference type="InterPro" id="IPR037154">
    <property type="entry name" value="YtpR-like_sf"/>
</dbReference>
<evidence type="ECO:0000313" key="5">
    <source>
        <dbReference type="EMBL" id="OAN14726.1"/>
    </source>
</evidence>
<dbReference type="NCBIfam" id="NF045760">
    <property type="entry name" value="YtpR"/>
    <property type="match status" value="1"/>
</dbReference>
<dbReference type="CDD" id="cd02796">
    <property type="entry name" value="tRNA_bind_bactPheRS"/>
    <property type="match status" value="1"/>
</dbReference>
<proteinExistence type="predicted"/>
<dbReference type="Gene3D" id="3.30.1940.10">
    <property type="entry name" value="YtpR-like"/>
    <property type="match status" value="1"/>
</dbReference>
<feature type="domain" description="TRNA-binding" evidence="4">
    <location>
        <begin position="89"/>
        <end position="199"/>
    </location>
</feature>
<sequence length="202" mass="21258">MNVFYNKEGVGDVLMVILADAPRAEITAERKGRVATIFHGTDVIGYNIFEASEKFDLSTVGPVDLTPELVQTIQEVLAEEGITFVADDVDYSPKFVVGFVASAEKHPDADKLSVCQVDVDGNTLQIVCGAPNVEAGQKVVVAKPGAVMPSGLIIRPSALRGVASSGMLCSARELGLADAPQVKGILVLDESAQTGEAFLIGR</sequence>
<organism evidence="5 6">
    <name type="scientific">Exiguobacterium undae</name>
    <dbReference type="NCBI Taxonomy" id="169177"/>
    <lineage>
        <taxon>Bacteria</taxon>
        <taxon>Bacillati</taxon>
        <taxon>Bacillota</taxon>
        <taxon>Bacilli</taxon>
        <taxon>Bacillales</taxon>
        <taxon>Bacillales Family XII. Incertae Sedis</taxon>
        <taxon>Exiguobacterium</taxon>
    </lineage>
</organism>
<dbReference type="SUPFAM" id="SSF50249">
    <property type="entry name" value="Nucleic acid-binding proteins"/>
    <property type="match status" value="1"/>
</dbReference>
<dbReference type="Gene3D" id="2.40.50.140">
    <property type="entry name" value="Nucleic acid-binding proteins"/>
    <property type="match status" value="1"/>
</dbReference>
<evidence type="ECO:0000259" key="4">
    <source>
        <dbReference type="PROSITE" id="PS50886"/>
    </source>
</evidence>
<keyword evidence="6" id="KW-1185">Reference proteome</keyword>
<dbReference type="EMBL" id="LVVL01000001">
    <property type="protein sequence ID" value="OAN14726.1"/>
    <property type="molecule type" value="Genomic_DNA"/>
</dbReference>
<dbReference type="Pfam" id="PF01588">
    <property type="entry name" value="tRNA_bind"/>
    <property type="match status" value="1"/>
</dbReference>
<keyword evidence="1 3" id="KW-0820">tRNA-binding</keyword>
<comment type="caution">
    <text evidence="5">The sequence shown here is derived from an EMBL/GenBank/DDBJ whole genome shotgun (WGS) entry which is preliminary data.</text>
</comment>
<dbReference type="InterPro" id="IPR002547">
    <property type="entry name" value="tRNA-bd_dom"/>
</dbReference>
<evidence type="ECO:0000256" key="2">
    <source>
        <dbReference type="ARBA" id="ARBA00022884"/>
    </source>
</evidence>
<reference evidence="5 6" key="1">
    <citation type="submission" date="2016-03" db="EMBL/GenBank/DDBJ databases">
        <authorList>
            <person name="Cho S.-Y."/>
            <person name="Lim S."/>
            <person name="Kim H."/>
            <person name="Soh E.H."/>
            <person name="Moon J.S."/>
        </authorList>
    </citation>
    <scope>NUCLEOTIDE SEQUENCE [LARGE SCALE GENOMIC DNA]</scope>
    <source>
        <strain evidence="5 6">KCTC 3810</strain>
    </source>
</reference>
<dbReference type="Proteomes" id="UP000078447">
    <property type="component" value="Unassembled WGS sequence"/>
</dbReference>
<dbReference type="InterPro" id="IPR027855">
    <property type="entry name" value="DUF4479"/>
</dbReference>
<dbReference type="Pfam" id="PF14794">
    <property type="entry name" value="DUF4479"/>
    <property type="match status" value="1"/>
</dbReference>
<evidence type="ECO:0000256" key="3">
    <source>
        <dbReference type="PROSITE-ProRule" id="PRU00209"/>
    </source>
</evidence>
<gene>
    <name evidence="5" type="ORF">A3783_01980</name>
</gene>
<name>A0ABX2V944_9BACL</name>
<protein>
    <submittedName>
        <fullName evidence="5">tRNA-binding protein</fullName>
    </submittedName>
</protein>
<dbReference type="RefSeq" id="WP_028105852.1">
    <property type="nucleotide sequence ID" value="NZ_LVVL01000001.1"/>
</dbReference>
<accession>A0ABX2V944</accession>
<keyword evidence="2 3" id="KW-0694">RNA-binding</keyword>
<dbReference type="PROSITE" id="PS50886">
    <property type="entry name" value="TRBD"/>
    <property type="match status" value="1"/>
</dbReference>
<dbReference type="InterPro" id="IPR033714">
    <property type="entry name" value="tRNA_bind_bactPheRS"/>
</dbReference>